<accession>A0A811LUJ4</accession>
<dbReference type="EMBL" id="CAJFDH010000006">
    <property type="protein sequence ID" value="CAD5230705.1"/>
    <property type="molecule type" value="Genomic_DNA"/>
</dbReference>
<feature type="region of interest" description="Disordered" evidence="1">
    <location>
        <begin position="11"/>
        <end position="66"/>
    </location>
</feature>
<feature type="compositionally biased region" description="Basic and acidic residues" evidence="1">
    <location>
        <begin position="14"/>
        <end position="23"/>
    </location>
</feature>
<gene>
    <name evidence="2" type="ORF">BOKJ2_LOCUS14275</name>
</gene>
<organism evidence="2 3">
    <name type="scientific">Bursaphelenchus okinawaensis</name>
    <dbReference type="NCBI Taxonomy" id="465554"/>
    <lineage>
        <taxon>Eukaryota</taxon>
        <taxon>Metazoa</taxon>
        <taxon>Ecdysozoa</taxon>
        <taxon>Nematoda</taxon>
        <taxon>Chromadorea</taxon>
        <taxon>Rhabditida</taxon>
        <taxon>Tylenchina</taxon>
        <taxon>Tylenchomorpha</taxon>
        <taxon>Aphelenchoidea</taxon>
        <taxon>Aphelenchoididae</taxon>
        <taxon>Bursaphelenchus</taxon>
    </lineage>
</organism>
<reference evidence="2" key="1">
    <citation type="submission" date="2020-09" db="EMBL/GenBank/DDBJ databases">
        <authorList>
            <person name="Kikuchi T."/>
        </authorList>
    </citation>
    <scope>NUCLEOTIDE SEQUENCE</scope>
    <source>
        <strain evidence="2">SH1</strain>
    </source>
</reference>
<name>A0A811LUJ4_9BILA</name>
<evidence type="ECO:0000313" key="2">
    <source>
        <dbReference type="EMBL" id="CAD5230705.1"/>
    </source>
</evidence>
<dbReference type="Proteomes" id="UP000783686">
    <property type="component" value="Unassembled WGS sequence"/>
</dbReference>
<dbReference type="AlphaFoldDB" id="A0A811LUJ4"/>
<evidence type="ECO:0000256" key="1">
    <source>
        <dbReference type="SAM" id="MobiDB-lite"/>
    </source>
</evidence>
<evidence type="ECO:0000313" key="3">
    <source>
        <dbReference type="Proteomes" id="UP000614601"/>
    </source>
</evidence>
<keyword evidence="3" id="KW-1185">Reference proteome</keyword>
<proteinExistence type="predicted"/>
<sequence length="114" mass="12716">MFRNFLKRFKKKKVEKEDSKNDDTLDGVKSLPYEGTTEDEEALPSPSGQLAGPSTKTRKPTETPVAPKTTVNNVVEANLSKTNVGTKTKKKHVKNSGIYLEKEAKLQRRRSGVL</sequence>
<dbReference type="EMBL" id="CAJFCW020000006">
    <property type="protein sequence ID" value="CAG9127894.1"/>
    <property type="molecule type" value="Genomic_DNA"/>
</dbReference>
<dbReference type="Proteomes" id="UP000614601">
    <property type="component" value="Unassembled WGS sequence"/>
</dbReference>
<feature type="compositionally biased region" description="Polar residues" evidence="1">
    <location>
        <begin position="46"/>
        <end position="55"/>
    </location>
</feature>
<comment type="caution">
    <text evidence="2">The sequence shown here is derived from an EMBL/GenBank/DDBJ whole genome shotgun (WGS) entry which is preliminary data.</text>
</comment>
<protein>
    <submittedName>
        <fullName evidence="2">Uncharacterized protein</fullName>
    </submittedName>
</protein>